<keyword evidence="3" id="KW-1185">Reference proteome</keyword>
<protein>
    <submittedName>
        <fullName evidence="2">Signal peptide protein</fullName>
    </submittedName>
</protein>
<dbReference type="CDD" id="cd00060">
    <property type="entry name" value="FHA"/>
    <property type="match status" value="1"/>
</dbReference>
<reference evidence="2 3" key="1">
    <citation type="submission" date="2015-02" db="EMBL/GenBank/DDBJ databases">
        <title>Single-cell genomics of uncultivated deep-branching MTB reveals a conserved set of magnetosome genes.</title>
        <authorList>
            <person name="Kolinko S."/>
            <person name="Richter M."/>
            <person name="Glockner F.O."/>
            <person name="Brachmann A."/>
            <person name="Schuler D."/>
        </authorList>
    </citation>
    <scope>NUCLEOTIDE SEQUENCE [LARGE SCALE GENOMIC DNA]</scope>
    <source>
        <strain evidence="2">TM-1</strain>
    </source>
</reference>
<gene>
    <name evidence="2" type="ORF">MBAV_004603</name>
</gene>
<dbReference type="SMART" id="SM00240">
    <property type="entry name" value="FHA"/>
    <property type="match status" value="1"/>
</dbReference>
<dbReference type="Pfam" id="PF00498">
    <property type="entry name" value="FHA"/>
    <property type="match status" value="1"/>
</dbReference>
<comment type="caution">
    <text evidence="2">The sequence shown here is derived from an EMBL/GenBank/DDBJ whole genome shotgun (WGS) entry which is preliminary data.</text>
</comment>
<dbReference type="EMBL" id="LACI01001989">
    <property type="protein sequence ID" value="KJU83203.1"/>
    <property type="molecule type" value="Genomic_DNA"/>
</dbReference>
<proteinExistence type="predicted"/>
<dbReference type="InterPro" id="IPR000253">
    <property type="entry name" value="FHA_dom"/>
</dbReference>
<sequence length="205" mass="22983">MVKLVKCVNGHFYDKGKTASCPDCEIVKGMLDPTASVFSIGGTSVNTSSDALCAEDTSDSPLQLPTSDSIFPEDATLKHHVFNPTTGWLIVIEGDFRGQDYCLKTGRNEIGRSKENHISIETDRLMSRKHAQLHYYPKLNSFFIENLSPQGTKVNGRPISEKTRLKDIDVIEMGTTMFLLRTLCDEDFTWKDFGEDTTGVQKPRR</sequence>
<evidence type="ECO:0000313" key="3">
    <source>
        <dbReference type="Proteomes" id="UP000033423"/>
    </source>
</evidence>
<accession>A0A0F3GR53</accession>
<feature type="domain" description="FHA" evidence="1">
    <location>
        <begin position="108"/>
        <end position="159"/>
    </location>
</feature>
<dbReference type="PROSITE" id="PS50006">
    <property type="entry name" value="FHA_DOMAIN"/>
    <property type="match status" value="1"/>
</dbReference>
<dbReference type="Gene3D" id="2.60.200.20">
    <property type="match status" value="1"/>
</dbReference>
<dbReference type="AlphaFoldDB" id="A0A0F3GR53"/>
<dbReference type="InterPro" id="IPR008984">
    <property type="entry name" value="SMAD_FHA_dom_sf"/>
</dbReference>
<evidence type="ECO:0000259" key="1">
    <source>
        <dbReference type="PROSITE" id="PS50006"/>
    </source>
</evidence>
<dbReference type="SUPFAM" id="SSF49879">
    <property type="entry name" value="SMAD/FHA domain"/>
    <property type="match status" value="1"/>
</dbReference>
<name>A0A0F3GR53_9BACT</name>
<dbReference type="Proteomes" id="UP000033423">
    <property type="component" value="Unassembled WGS sequence"/>
</dbReference>
<organism evidence="2 3">
    <name type="scientific">Candidatus Magnetobacterium bavaricum</name>
    <dbReference type="NCBI Taxonomy" id="29290"/>
    <lineage>
        <taxon>Bacteria</taxon>
        <taxon>Pseudomonadati</taxon>
        <taxon>Nitrospirota</taxon>
        <taxon>Thermodesulfovibrionia</taxon>
        <taxon>Thermodesulfovibrionales</taxon>
        <taxon>Candidatus Magnetobacteriaceae</taxon>
        <taxon>Candidatus Magnetobacterium</taxon>
    </lineage>
</organism>
<evidence type="ECO:0000313" key="2">
    <source>
        <dbReference type="EMBL" id="KJU83203.1"/>
    </source>
</evidence>